<dbReference type="EMBL" id="JAEPBG010000001">
    <property type="protein sequence ID" value="MBK4733021.1"/>
    <property type="molecule type" value="Genomic_DNA"/>
</dbReference>
<dbReference type="InterPro" id="IPR021647">
    <property type="entry name" value="CusF_Ec"/>
</dbReference>
<accession>A0A934SLZ5</accession>
<comment type="caution">
    <text evidence="2">The sequence shown here is derived from an EMBL/GenBank/DDBJ whole genome shotgun (WGS) entry which is preliminary data.</text>
</comment>
<feature type="signal peptide" evidence="1">
    <location>
        <begin position="1"/>
        <end position="23"/>
    </location>
</feature>
<evidence type="ECO:0000313" key="3">
    <source>
        <dbReference type="Proteomes" id="UP000622890"/>
    </source>
</evidence>
<name>A0A934SLZ5_9BURK</name>
<reference evidence="2" key="1">
    <citation type="submission" date="2021-01" db="EMBL/GenBank/DDBJ databases">
        <title>Genome sequence of strain Noviherbaspirillum sp. DKR-6.</title>
        <authorList>
            <person name="Chaudhary D.K."/>
        </authorList>
    </citation>
    <scope>NUCLEOTIDE SEQUENCE</scope>
    <source>
        <strain evidence="2">DKR-6</strain>
    </source>
</reference>
<proteinExistence type="predicted"/>
<dbReference type="Pfam" id="PF11604">
    <property type="entry name" value="CusF_Ec"/>
    <property type="match status" value="1"/>
</dbReference>
<dbReference type="InterPro" id="IPR042230">
    <property type="entry name" value="CusF_sf"/>
</dbReference>
<evidence type="ECO:0000313" key="2">
    <source>
        <dbReference type="EMBL" id="MBK4733021.1"/>
    </source>
</evidence>
<dbReference type="Proteomes" id="UP000622890">
    <property type="component" value="Unassembled WGS sequence"/>
</dbReference>
<keyword evidence="3" id="KW-1185">Reference proteome</keyword>
<dbReference type="AlphaFoldDB" id="A0A934SLZ5"/>
<feature type="chain" id="PRO_5037243970" evidence="1">
    <location>
        <begin position="24"/>
        <end position="127"/>
    </location>
</feature>
<dbReference type="RefSeq" id="WP_200589447.1">
    <property type="nucleotide sequence ID" value="NZ_JAEPBG010000001.1"/>
</dbReference>
<organism evidence="2 3">
    <name type="scientific">Noviherbaspirillum pedocola</name>
    <dbReference type="NCBI Taxonomy" id="2801341"/>
    <lineage>
        <taxon>Bacteria</taxon>
        <taxon>Pseudomonadati</taxon>
        <taxon>Pseudomonadota</taxon>
        <taxon>Betaproteobacteria</taxon>
        <taxon>Burkholderiales</taxon>
        <taxon>Oxalobacteraceae</taxon>
        <taxon>Noviherbaspirillum</taxon>
    </lineage>
</organism>
<sequence length="127" mass="13457">MENLLIKTTAAFGFAMLVLNAYADQGNGSMKMDMGNMKMNSMQMGSSKTAGLATNEAEVKAVDKAGKAITIQHGPLKSTTVEMPPMTMTFPVQNASLLSTVKAGDKVKVAVERVKDQATVTALTVEK</sequence>
<dbReference type="Gene3D" id="2.40.50.320">
    <property type="entry name" value="Copper binding periplasmic protein CusF"/>
    <property type="match status" value="1"/>
</dbReference>
<keyword evidence="1" id="KW-0732">Signal</keyword>
<protein>
    <submittedName>
        <fullName evidence="2">Copper-binding protein</fullName>
    </submittedName>
</protein>
<evidence type="ECO:0000256" key="1">
    <source>
        <dbReference type="SAM" id="SignalP"/>
    </source>
</evidence>
<gene>
    <name evidence="2" type="ORF">JJB74_00120</name>
</gene>